<gene>
    <name evidence="1" type="ORF">ACFQDI_01400</name>
</gene>
<keyword evidence="2" id="KW-1185">Reference proteome</keyword>
<protein>
    <recommendedName>
        <fullName evidence="3">Serine dehydrogenase proteinase</fullName>
    </recommendedName>
</protein>
<name>A0ABW0KJ25_9BACT</name>
<dbReference type="Proteomes" id="UP001596052">
    <property type="component" value="Unassembled WGS sequence"/>
</dbReference>
<dbReference type="EMBL" id="JBHSMQ010000001">
    <property type="protein sequence ID" value="MFC5453495.1"/>
    <property type="molecule type" value="Genomic_DNA"/>
</dbReference>
<reference evidence="2" key="1">
    <citation type="journal article" date="2019" name="Int. J. Syst. Evol. Microbiol.">
        <title>The Global Catalogue of Microorganisms (GCM) 10K type strain sequencing project: providing services to taxonomists for standard genome sequencing and annotation.</title>
        <authorList>
            <consortium name="The Broad Institute Genomics Platform"/>
            <consortium name="The Broad Institute Genome Sequencing Center for Infectious Disease"/>
            <person name="Wu L."/>
            <person name="Ma J."/>
        </authorList>
    </citation>
    <scope>NUCLEOTIDE SEQUENCE [LARGE SCALE GENOMIC DNA]</scope>
    <source>
        <strain evidence="2">CGMCC 4.1469</strain>
    </source>
</reference>
<accession>A0ABW0KJ25</accession>
<comment type="caution">
    <text evidence="1">The sequence shown here is derived from an EMBL/GenBank/DDBJ whole genome shotgun (WGS) entry which is preliminary data.</text>
</comment>
<organism evidence="1 2">
    <name type="scientific">Prosthecobacter fluviatilis</name>
    <dbReference type="NCBI Taxonomy" id="445931"/>
    <lineage>
        <taxon>Bacteria</taxon>
        <taxon>Pseudomonadati</taxon>
        <taxon>Verrucomicrobiota</taxon>
        <taxon>Verrucomicrobiia</taxon>
        <taxon>Verrucomicrobiales</taxon>
        <taxon>Verrucomicrobiaceae</taxon>
        <taxon>Prosthecobacter</taxon>
    </lineage>
</organism>
<evidence type="ECO:0000313" key="2">
    <source>
        <dbReference type="Proteomes" id="UP001596052"/>
    </source>
</evidence>
<dbReference type="RefSeq" id="WP_377162627.1">
    <property type="nucleotide sequence ID" value="NZ_JBHSMQ010000001.1"/>
</dbReference>
<evidence type="ECO:0000313" key="1">
    <source>
        <dbReference type="EMBL" id="MFC5453495.1"/>
    </source>
</evidence>
<dbReference type="SUPFAM" id="SSF52096">
    <property type="entry name" value="ClpP/crotonase"/>
    <property type="match status" value="1"/>
</dbReference>
<dbReference type="PANTHER" id="PTHR35984:SF1">
    <property type="entry name" value="PERIPLASMIC SERINE PROTEASE"/>
    <property type="match status" value="1"/>
</dbReference>
<dbReference type="PANTHER" id="PTHR35984">
    <property type="entry name" value="PERIPLASMIC SERINE PROTEASE"/>
    <property type="match status" value="1"/>
</dbReference>
<dbReference type="InterPro" id="IPR029045">
    <property type="entry name" value="ClpP/crotonase-like_dom_sf"/>
</dbReference>
<dbReference type="Gene3D" id="3.90.226.10">
    <property type="entry name" value="2-enoyl-CoA Hydratase, Chain A, domain 1"/>
    <property type="match status" value="1"/>
</dbReference>
<proteinExistence type="predicted"/>
<sequence length="346" mass="39209">MPTTRTKDSKSRKNGAAARFKQPPVLFDKTQTMIKKIQERLGGKLLTYWNGPRGSVCHSDVTALFKLLEHIGMQEKIFIFIKSDGGNGRAALRMVNLIRRYCQRLVALVPLECASAATMIALGAEDIQMGAIAYLTAVDTSLTHDLSPIDRDNDRVSVSLDEVKRIINLWRKNENATRDMNPYHALFQHIHPLVIGAVDRADSLSLMLCEEILSHHIQDQGRRSEIAATLNSKYPSHAYPILINEAKKIGLNALPMDPDVASLLLDLNHLYSEMGQKATTDISDTESHSNEIINILEREGCQIYFQQDKDWFYRTEERRWIVLNDASGWHQAIRRKGKVAQESLYL</sequence>
<dbReference type="InterPro" id="IPR002825">
    <property type="entry name" value="Pept_S49_ser-pept_pro"/>
</dbReference>
<evidence type="ECO:0008006" key="3">
    <source>
        <dbReference type="Google" id="ProtNLM"/>
    </source>
</evidence>